<dbReference type="InterPro" id="IPR029063">
    <property type="entry name" value="SAM-dependent_MTases_sf"/>
</dbReference>
<dbReference type="PANTHER" id="PTHR41313:SF1">
    <property type="entry name" value="DNA METHYLASE ADENINE-SPECIFIC DOMAIN-CONTAINING PROTEIN"/>
    <property type="match status" value="1"/>
</dbReference>
<dbReference type="InterPro" id="IPR027417">
    <property type="entry name" value="P-loop_NTPase"/>
</dbReference>
<proteinExistence type="predicted"/>
<dbReference type="GO" id="GO:0005524">
    <property type="term" value="F:ATP binding"/>
    <property type="evidence" value="ECO:0007669"/>
    <property type="project" value="InterPro"/>
</dbReference>
<dbReference type="CDD" id="cd02440">
    <property type="entry name" value="AdoMet_MTases"/>
    <property type="match status" value="1"/>
</dbReference>
<organism evidence="2">
    <name type="scientific">Myoviridae sp. ctZhz2</name>
    <dbReference type="NCBI Taxonomy" id="2825129"/>
    <lineage>
        <taxon>Viruses</taxon>
        <taxon>Duplodnaviria</taxon>
        <taxon>Heunggongvirae</taxon>
        <taxon>Uroviricota</taxon>
        <taxon>Caudoviricetes</taxon>
    </lineage>
</organism>
<dbReference type="PRINTS" id="PR00507">
    <property type="entry name" value="N12N6MTFRASE"/>
</dbReference>
<accession>A0A8S5U8R1</accession>
<dbReference type="InterPro" id="IPR011639">
    <property type="entry name" value="MethylTrfase_TaqI-like_dom"/>
</dbReference>
<evidence type="ECO:0000313" key="2">
    <source>
        <dbReference type="EMBL" id="DAF90845.1"/>
    </source>
</evidence>
<dbReference type="PROSITE" id="PS51194">
    <property type="entry name" value="HELICASE_CTER"/>
    <property type="match status" value="1"/>
</dbReference>
<dbReference type="InterPro" id="IPR001650">
    <property type="entry name" value="Helicase_C-like"/>
</dbReference>
<dbReference type="Gene3D" id="3.40.50.300">
    <property type="entry name" value="P-loop containing nucleotide triphosphate hydrolases"/>
    <property type="match status" value="2"/>
</dbReference>
<dbReference type="EMBL" id="BK016038">
    <property type="protein sequence ID" value="DAF90845.1"/>
    <property type="molecule type" value="Genomic_DNA"/>
</dbReference>
<dbReference type="SUPFAM" id="SSF52540">
    <property type="entry name" value="P-loop containing nucleoside triphosphate hydrolases"/>
    <property type="match status" value="2"/>
</dbReference>
<dbReference type="PANTHER" id="PTHR41313">
    <property type="entry name" value="ADENINE-SPECIFIC METHYLTRANSFERASE"/>
    <property type="match status" value="1"/>
</dbReference>
<dbReference type="SMART" id="SM00487">
    <property type="entry name" value="DEXDc"/>
    <property type="match status" value="1"/>
</dbReference>
<evidence type="ECO:0000259" key="1">
    <source>
        <dbReference type="PROSITE" id="PS51194"/>
    </source>
</evidence>
<sequence length="2145" mass="238606">MTISSKMNDVLRVRSELLTMDVIGKIKGTAFILNALPDILGSNGEAVKVRVSTANYFTVREKGSRSRAKLNDDARSILDRVRNGELAENALTDDQKRTLAQYSGCGGGLKHSDGTMGSAYEYYTPKPVAEGVWDALADLGFRGGKVLDPCAGAGIFGATSPTSCVIDAVELSEESALVNKLVNGGPGYTVKNSPFEAVAAATPDEIYDAVVTNVPFGEVADRGENNTKDPKYQNEPLECYFILRSLEKLRPGGMAAFIVPTRCMDGKDGKQRTMRHNASLMAEFIGAYRLPTGTFASADTQTVTDIMFFRKYSRDMKEKIDSLIASNPSVLSESNVVWDEFISGRYYLTPEGKPYVFGTFEAGNGGRWDADKYVYTGNILADFKDLIKRRRLPKSRINWDLLGQTETEPIAYNDGDHITQGGVTLEMRNGVWVQLGESGAPEHDVAKQTMANLASPYKAFESGVTYEQARMAMDVLIAQSAYDRIPDWARTTHNAIRNSRKITEAKREAFWHKTVIATAAQLLVEDRGAEVNYLEEYPELSKAMAENEIKQADIGSVPGVVKAALQVCRGYYTKKAGYSALWRGEIGGNAAAAAVVDDSAFTPEMKYEALRYRSKSTWNALDEVKTIYGADFDPLASDDWCISADGKSVAKADDVFCGKYKEAIKRIDEDIANAASDEIKYKLIRQKSEAERRVNRLDVSRIHFSLHSPFVTVDEKMAFLRQMVTEDVVIAVDDRGRPYPDIQVRSIRKGLTDDEKLLNRFGDYMKNGGIGLGGAKFSGLTDDQALAKLGEMIRKAEVQFDAWARANPTILARLNASANDEENLRFRPASDDSTFAVNGMNPALHLHSYQCDFVRKMGREFGGINGFGVGLGKTFSALAAVQHVQSIGVKKKTIFVVPNSVLSNWKKEADFAYASTDDCLFVGLREKRGGKMRADSKFYAEDLQRIRENKHSKIFMTLEAFQMIRLREETLETYLDYMSLHDESYERSESNKENERTNGAKNKILTSLTSGHKAAAPYLEDLGVDSLVIDEAHMYKNSAQIRTFRGAKFLSIASASSRGLDAQAKAWFIRGKNTSEDGVLLLTATPITNSPLEIFSMLSLAVGTQRVNALMGGTRGADTFMETVCEKDEETIEGVDGRERVGQVFKGLNNLAMLRRALGDIATICDAKSVGQSVHVPDGSQQYQTVQLDQTAMERLNKYKDIWHAASRVAAAEEAGRNPSVEDMTLLDENADRTGEPIDVTKSVFNLISKMTKEIIDTDLVDRVTTYTYPEDQYELAEHARDEFEALKITEERFYLPKIVEKSGDYTIKEVQDQVTGNKNHIYLLNVHAHSAEGRANTIQIDSCDPDVQDKFEKIADKLGLALGVSDSPKIAAMLENFKKEQTDPRGVKADGSKASIVKQIIFCDFLGTHNKIKRLLSSRCGVPAGKIAIVTGQKNNKPDQIMEVQDGFNAEEDENKYQVIIANEKAEVGINLQKGTQAIHHLTIGWTPDSIEQRNGRGVRQGNKIDYVNVYYYDADGTFDALKRLMVNKKAGWIEQVTSSDKGDNVRIEGGLSREQLEALANCKTAEDVAKYQQSEEERERQARIANTKRRQAIAIDLVTTQKKFLEEMTDDTVLAAQEVVKALTLTASIADDEAYFEKNAGKEDTPAYKRHINSREGAQKNLEAIFKRLDASVTILRKWQKTPYESAAAAVRSLYNYSPNIRFTVQSINYDIEIVSKGSGPIHDDWVAARAAAERLIQASSDEFKRYGDEEGGVNGTFIEQLKAGDGRFVDGFCIGEGSFVYFSDYWGDALGVGLPGMSSGRDEGRTSNPYGETVAFLHLDAEKRKRNWETGKDIKRTSEFRVITRVVMPSDGDYEEVLKKAAELEDALTEEGGQTTPFSQIVPSVKNYRKTAALEYFPSEDVMLPNPYFPYVVTRSCAEGNELCTRIYNEQSKVVKFDSGYGETVGIDTSKCEVEIHRDAGRDSAAQAERVMVFEAFAYAMGKKYPLAACATIGYRRYLTEKRNPEKHVSAYDACKTEEEVDSATEAYIAAELPGLDIVSASQRVVLRILPDVIQDARRKAIERIVAAEKAEQEASISDDDLVDVAGDTYRWKDDLKLVAKDLGETVAWNKFRKVWRVSMRVWRKMIEAHPECVKDIHYEVR</sequence>
<reference evidence="2" key="1">
    <citation type="journal article" date="2021" name="Proc. Natl. Acad. Sci. U.S.A.">
        <title>A Catalog of Tens of Thousands of Viruses from Human Metagenomes Reveals Hidden Associations with Chronic Diseases.</title>
        <authorList>
            <person name="Tisza M.J."/>
            <person name="Buck C.B."/>
        </authorList>
    </citation>
    <scope>NUCLEOTIDE SEQUENCE</scope>
    <source>
        <strain evidence="2">CtZhz2</strain>
    </source>
</reference>
<dbReference type="GO" id="GO:0006304">
    <property type="term" value="P:DNA modification"/>
    <property type="evidence" value="ECO:0007669"/>
    <property type="project" value="InterPro"/>
</dbReference>
<feature type="domain" description="Helicase C-terminal" evidence="1">
    <location>
        <begin position="1370"/>
        <end position="1546"/>
    </location>
</feature>
<dbReference type="SUPFAM" id="SSF53335">
    <property type="entry name" value="S-adenosyl-L-methionine-dependent methyltransferases"/>
    <property type="match status" value="1"/>
</dbReference>
<dbReference type="InterPro" id="IPR014001">
    <property type="entry name" value="Helicase_ATP-bd"/>
</dbReference>
<dbReference type="Pfam" id="PF07669">
    <property type="entry name" value="Eco57I"/>
    <property type="match status" value="1"/>
</dbReference>
<dbReference type="InterPro" id="IPR052933">
    <property type="entry name" value="DNA_Protect_Modify"/>
</dbReference>
<dbReference type="Gene3D" id="3.40.50.150">
    <property type="entry name" value="Vaccinia Virus protein VP39"/>
    <property type="match status" value="1"/>
</dbReference>
<name>A0A8S5U8R1_9CAUD</name>
<protein>
    <submittedName>
        <fullName evidence="2">Chromatin remodeling complex ATPase</fullName>
    </submittedName>
</protein>